<evidence type="ECO:0000313" key="3">
    <source>
        <dbReference type="Proteomes" id="UP000008827"/>
    </source>
</evidence>
<reference evidence="2" key="2">
    <citation type="submission" date="2018-02" db="UniProtKB">
        <authorList>
            <consortium name="EnsemblPlants"/>
        </authorList>
    </citation>
    <scope>IDENTIFICATION</scope>
    <source>
        <strain evidence="2">Williams 82</strain>
    </source>
</reference>
<reference evidence="1" key="3">
    <citation type="submission" date="2018-07" db="EMBL/GenBank/DDBJ databases">
        <title>WGS assembly of Glycine max.</title>
        <authorList>
            <person name="Schmutz J."/>
            <person name="Cannon S."/>
            <person name="Schlueter J."/>
            <person name="Ma J."/>
            <person name="Mitros T."/>
            <person name="Nelson W."/>
            <person name="Hyten D."/>
            <person name="Song Q."/>
            <person name="Thelen J."/>
            <person name="Cheng J."/>
            <person name="Xu D."/>
            <person name="Hellsten U."/>
            <person name="May G."/>
            <person name="Yu Y."/>
            <person name="Sakurai T."/>
            <person name="Umezawa T."/>
            <person name="Bhattacharyya M."/>
            <person name="Sandhu D."/>
            <person name="Valliyodan B."/>
            <person name="Lindquist E."/>
            <person name="Peto M."/>
            <person name="Grant D."/>
            <person name="Shu S."/>
            <person name="Goodstein D."/>
            <person name="Barry K."/>
            <person name="Futrell-Griggs M."/>
            <person name="Abernathy B."/>
            <person name="Du J."/>
            <person name="Tian Z."/>
            <person name="Zhu L."/>
            <person name="Gill N."/>
            <person name="Joshi T."/>
            <person name="Libault M."/>
            <person name="Sethuraman A."/>
            <person name="Zhang X."/>
            <person name="Shinozaki K."/>
            <person name="Nguyen H."/>
            <person name="Wing R."/>
            <person name="Cregan P."/>
            <person name="Specht J."/>
            <person name="Grimwood J."/>
            <person name="Rokhsar D."/>
            <person name="Stacey G."/>
            <person name="Shoemaker R."/>
            <person name="Jackson S."/>
        </authorList>
    </citation>
    <scope>NUCLEOTIDE SEQUENCE</scope>
    <source>
        <tissue evidence="1">Callus</tissue>
    </source>
</reference>
<evidence type="ECO:0000313" key="1">
    <source>
        <dbReference type="EMBL" id="KRH33668.1"/>
    </source>
</evidence>
<accession>A0A0R0I3S1</accession>
<proteinExistence type="predicted"/>
<protein>
    <submittedName>
        <fullName evidence="1 2">Uncharacterized protein</fullName>
    </submittedName>
</protein>
<dbReference type="Gramene" id="KRH33668">
    <property type="protein sequence ID" value="KRH33668"/>
    <property type="gene ID" value="GLYMA_10G139100"/>
</dbReference>
<evidence type="ECO:0000313" key="2">
    <source>
        <dbReference type="EnsemblPlants" id="KRH33668"/>
    </source>
</evidence>
<keyword evidence="3" id="KW-1185">Reference proteome</keyword>
<dbReference type="EnsemblPlants" id="KRH33668">
    <property type="protein sequence ID" value="KRH33668"/>
    <property type="gene ID" value="GLYMA_10G139100"/>
</dbReference>
<dbReference type="AlphaFoldDB" id="A0A0R0I3S1"/>
<dbReference type="InParanoid" id="A0A0R0I3S1"/>
<reference evidence="1 2" key="1">
    <citation type="journal article" date="2010" name="Nature">
        <title>Genome sequence of the palaeopolyploid soybean.</title>
        <authorList>
            <person name="Schmutz J."/>
            <person name="Cannon S.B."/>
            <person name="Schlueter J."/>
            <person name="Ma J."/>
            <person name="Mitros T."/>
            <person name="Nelson W."/>
            <person name="Hyten D.L."/>
            <person name="Song Q."/>
            <person name="Thelen J.J."/>
            <person name="Cheng J."/>
            <person name="Xu D."/>
            <person name="Hellsten U."/>
            <person name="May G.D."/>
            <person name="Yu Y."/>
            <person name="Sakurai T."/>
            <person name="Umezawa T."/>
            <person name="Bhattacharyya M.K."/>
            <person name="Sandhu D."/>
            <person name="Valliyodan B."/>
            <person name="Lindquist E."/>
            <person name="Peto M."/>
            <person name="Grant D."/>
            <person name="Shu S."/>
            <person name="Goodstein D."/>
            <person name="Barry K."/>
            <person name="Futrell-Griggs M."/>
            <person name="Abernathy B."/>
            <person name="Du J."/>
            <person name="Tian Z."/>
            <person name="Zhu L."/>
            <person name="Gill N."/>
            <person name="Joshi T."/>
            <person name="Libault M."/>
            <person name="Sethuraman A."/>
            <person name="Zhang X.-C."/>
            <person name="Shinozaki K."/>
            <person name="Nguyen H.T."/>
            <person name="Wing R.A."/>
            <person name="Cregan P."/>
            <person name="Specht J."/>
            <person name="Grimwood J."/>
            <person name="Rokhsar D."/>
            <person name="Stacey G."/>
            <person name="Shoemaker R.C."/>
            <person name="Jackson S.A."/>
        </authorList>
    </citation>
    <scope>NUCLEOTIDE SEQUENCE [LARGE SCALE GENOMIC DNA]</scope>
    <source>
        <strain evidence="2">cv. Williams 82</strain>
        <tissue evidence="1">Callus</tissue>
    </source>
</reference>
<name>A0A0R0I3S1_SOYBN</name>
<organism evidence="1">
    <name type="scientific">Glycine max</name>
    <name type="common">Soybean</name>
    <name type="synonym">Glycine hispida</name>
    <dbReference type="NCBI Taxonomy" id="3847"/>
    <lineage>
        <taxon>Eukaryota</taxon>
        <taxon>Viridiplantae</taxon>
        <taxon>Streptophyta</taxon>
        <taxon>Embryophyta</taxon>
        <taxon>Tracheophyta</taxon>
        <taxon>Spermatophyta</taxon>
        <taxon>Magnoliopsida</taxon>
        <taxon>eudicotyledons</taxon>
        <taxon>Gunneridae</taxon>
        <taxon>Pentapetalae</taxon>
        <taxon>rosids</taxon>
        <taxon>fabids</taxon>
        <taxon>Fabales</taxon>
        <taxon>Fabaceae</taxon>
        <taxon>Papilionoideae</taxon>
        <taxon>50 kb inversion clade</taxon>
        <taxon>NPAAA clade</taxon>
        <taxon>indigoferoid/millettioid clade</taxon>
        <taxon>Phaseoleae</taxon>
        <taxon>Glycine</taxon>
        <taxon>Glycine subgen. Soja</taxon>
    </lineage>
</organism>
<dbReference type="Proteomes" id="UP000008827">
    <property type="component" value="Chromosome 10"/>
</dbReference>
<sequence length="60" mass="7044">MIISNYITPCIWLRMTPWPFSFTLPCMLKTLKTNIYDPASLVLVTIQEMKRLGSRCGHRR</sequence>
<gene>
    <name evidence="1" type="ORF">GLYMA_10G139100</name>
</gene>
<dbReference type="EMBL" id="CM000843">
    <property type="protein sequence ID" value="KRH33668.1"/>
    <property type="molecule type" value="Genomic_DNA"/>
</dbReference>